<proteinExistence type="predicted"/>
<feature type="region of interest" description="Disordered" evidence="1">
    <location>
        <begin position="1"/>
        <end position="40"/>
    </location>
</feature>
<comment type="caution">
    <text evidence="2">The sequence shown here is derived from an EMBL/GenBank/DDBJ whole genome shotgun (WGS) entry which is preliminary data.</text>
</comment>
<gene>
    <name evidence="2" type="ORF">GMARGA_LOCUS37678</name>
</gene>
<feature type="non-terminal residue" evidence="2">
    <location>
        <position position="1"/>
    </location>
</feature>
<dbReference type="Proteomes" id="UP000789901">
    <property type="component" value="Unassembled WGS sequence"/>
</dbReference>
<keyword evidence="3" id="KW-1185">Reference proteome</keyword>
<reference evidence="2 3" key="1">
    <citation type="submission" date="2021-06" db="EMBL/GenBank/DDBJ databases">
        <authorList>
            <person name="Kallberg Y."/>
            <person name="Tangrot J."/>
            <person name="Rosling A."/>
        </authorList>
    </citation>
    <scope>NUCLEOTIDE SEQUENCE [LARGE SCALE GENOMIC DNA]</scope>
    <source>
        <strain evidence="2 3">120-4 pot B 10/14</strain>
    </source>
</reference>
<accession>A0ABN7X1A3</accession>
<dbReference type="EMBL" id="CAJVQB010079822">
    <property type="protein sequence ID" value="CAG8845511.1"/>
    <property type="molecule type" value="Genomic_DNA"/>
</dbReference>
<organism evidence="2 3">
    <name type="scientific">Gigaspora margarita</name>
    <dbReference type="NCBI Taxonomy" id="4874"/>
    <lineage>
        <taxon>Eukaryota</taxon>
        <taxon>Fungi</taxon>
        <taxon>Fungi incertae sedis</taxon>
        <taxon>Mucoromycota</taxon>
        <taxon>Glomeromycotina</taxon>
        <taxon>Glomeromycetes</taxon>
        <taxon>Diversisporales</taxon>
        <taxon>Gigasporaceae</taxon>
        <taxon>Gigaspora</taxon>
    </lineage>
</organism>
<protein>
    <submittedName>
        <fullName evidence="2">42135_t:CDS:1</fullName>
    </submittedName>
</protein>
<name>A0ABN7X1A3_GIGMA</name>
<evidence type="ECO:0000313" key="3">
    <source>
        <dbReference type="Proteomes" id="UP000789901"/>
    </source>
</evidence>
<evidence type="ECO:0000256" key="1">
    <source>
        <dbReference type="SAM" id="MobiDB-lite"/>
    </source>
</evidence>
<evidence type="ECO:0000313" key="2">
    <source>
        <dbReference type="EMBL" id="CAG8845511.1"/>
    </source>
</evidence>
<sequence length="86" mass="10404">AKEDILYPQERQKRDPQIEPSKAKDTKVYEKKKTPERGNDRTATPIVFRKIVEECTLVAQSQYMRRLVVLYLEKFYRDWTILREDI</sequence>